<keyword evidence="9" id="KW-1185">Reference proteome</keyword>
<evidence type="ECO:0000256" key="1">
    <source>
        <dbReference type="ARBA" id="ARBA00004141"/>
    </source>
</evidence>
<evidence type="ECO:0000256" key="6">
    <source>
        <dbReference type="SAM" id="Phobius"/>
    </source>
</evidence>
<keyword evidence="2 6" id="KW-0812">Transmembrane</keyword>
<comment type="subcellular location">
    <subcellularLocation>
        <location evidence="1">Membrane</location>
        <topology evidence="1">Multi-pass membrane protein</topology>
    </subcellularLocation>
</comment>
<dbReference type="InterPro" id="IPR020846">
    <property type="entry name" value="MFS_dom"/>
</dbReference>
<evidence type="ECO:0000259" key="7">
    <source>
        <dbReference type="PROSITE" id="PS50850"/>
    </source>
</evidence>
<dbReference type="Gene3D" id="1.20.1250.20">
    <property type="entry name" value="MFS general substrate transporter like domains"/>
    <property type="match status" value="1"/>
</dbReference>
<dbReference type="InterPro" id="IPR011701">
    <property type="entry name" value="MFS"/>
</dbReference>
<feature type="transmembrane region" description="Helical" evidence="6">
    <location>
        <begin position="367"/>
        <end position="389"/>
    </location>
</feature>
<dbReference type="CDD" id="cd17502">
    <property type="entry name" value="MFS_Azr1_MDR_like"/>
    <property type="match status" value="1"/>
</dbReference>
<dbReference type="SUPFAM" id="SSF103473">
    <property type="entry name" value="MFS general substrate transporter"/>
    <property type="match status" value="1"/>
</dbReference>
<feature type="transmembrane region" description="Helical" evidence="6">
    <location>
        <begin position="248"/>
        <end position="268"/>
    </location>
</feature>
<evidence type="ECO:0000256" key="5">
    <source>
        <dbReference type="SAM" id="MobiDB-lite"/>
    </source>
</evidence>
<dbReference type="FunFam" id="1.20.1250.20:FF:000196">
    <property type="entry name" value="MFS toxin efflux pump (AflT)"/>
    <property type="match status" value="1"/>
</dbReference>
<feature type="transmembrane region" description="Helical" evidence="6">
    <location>
        <begin position="221"/>
        <end position="242"/>
    </location>
</feature>
<feature type="transmembrane region" description="Helical" evidence="6">
    <location>
        <begin position="571"/>
        <end position="593"/>
    </location>
</feature>
<evidence type="ECO:0000313" key="8">
    <source>
        <dbReference type="EMBL" id="KAF7193418.1"/>
    </source>
</evidence>
<protein>
    <submittedName>
        <fullName evidence="8">MFS-type efflux pump MFS1</fullName>
    </submittedName>
</protein>
<organism evidence="8 9">
    <name type="scientific">Pseudocercospora fuligena</name>
    <dbReference type="NCBI Taxonomy" id="685502"/>
    <lineage>
        <taxon>Eukaryota</taxon>
        <taxon>Fungi</taxon>
        <taxon>Dikarya</taxon>
        <taxon>Ascomycota</taxon>
        <taxon>Pezizomycotina</taxon>
        <taxon>Dothideomycetes</taxon>
        <taxon>Dothideomycetidae</taxon>
        <taxon>Mycosphaerellales</taxon>
        <taxon>Mycosphaerellaceae</taxon>
        <taxon>Pseudocercospora</taxon>
    </lineage>
</organism>
<feature type="non-terminal residue" evidence="8">
    <location>
        <position position="1"/>
    </location>
</feature>
<evidence type="ECO:0000256" key="3">
    <source>
        <dbReference type="ARBA" id="ARBA00022989"/>
    </source>
</evidence>
<feature type="transmembrane region" description="Helical" evidence="6">
    <location>
        <begin position="409"/>
        <end position="428"/>
    </location>
</feature>
<feature type="transmembrane region" description="Helical" evidence="6">
    <location>
        <begin position="465"/>
        <end position="488"/>
    </location>
</feature>
<reference evidence="8" key="1">
    <citation type="submission" date="2020-04" db="EMBL/GenBank/DDBJ databases">
        <title>Draft genome resource of the tomato pathogen Pseudocercospora fuligena.</title>
        <authorList>
            <person name="Zaccaron A."/>
        </authorList>
    </citation>
    <scope>NUCLEOTIDE SEQUENCE</scope>
    <source>
        <strain evidence="8">PF001</strain>
    </source>
</reference>
<feature type="region of interest" description="Disordered" evidence="5">
    <location>
        <begin position="22"/>
        <end position="100"/>
    </location>
</feature>
<sequence length="609" mass="65759">KQLSVESTDLMADFLRRAFHRDPATQAPATTSVSSHAIEDATPQSETENMQPSQDADPEKKKEASAVNEEETIRTDSIDTSMPTTEKPGTKPEDTTATTTEANVEDIAEVEDESNTTYLRGMKLALVTFGLLLANFVVALDNTIIATAIPKITTIFDSLNDVGWYGSAYLLTTTSLQPSFGKIYTYFDVKWVYISALLIFELGSILCAAATSSMMLIIGRAVAGVGAAALFSGAMTIIGYSVPLRNRAVYMSILASMFGIASVVGPILGGAFADRVSWRWCFWINLPFGGITVAVIFFFFSNPPRPYADMPTKEKFKHIDFSGAFVLISAIVCLLLALQWGGSVKKWSIWLKDRATMPPHIFRGQRTVTASALFNCFLGMALYAIIYYTPFYFQAIKNTTAEESGIRCIPFLVSVTISAVLSGASITILGPLNPVMWIGSAIFVVGAGMLYTLQPDSGPGMWIGYQVLAGFGAGMCVQVPFVAVQVALSEKDMPIGNAITIFSNTLGGAISVSIAQNRLVMQIFSNTLIQELPKLAPSVDPRLVIGAGATHIRQVVSADVLPAVLEAYNRAIVRTYIMAVAVGAIAFLSSFLMEWRSVKGKKIQMAAVA</sequence>
<dbReference type="PRINTS" id="PR01036">
    <property type="entry name" value="TCRTETB"/>
</dbReference>
<dbReference type="FunFam" id="1.20.1720.10:FF:000012">
    <property type="entry name" value="MFS toxin efflux pump (AflT)"/>
    <property type="match status" value="1"/>
</dbReference>
<dbReference type="EMBL" id="JABCIY010000087">
    <property type="protein sequence ID" value="KAF7193418.1"/>
    <property type="molecule type" value="Genomic_DNA"/>
</dbReference>
<feature type="transmembrane region" description="Helical" evidence="6">
    <location>
        <begin position="191"/>
        <end position="209"/>
    </location>
</feature>
<dbReference type="Proteomes" id="UP000660729">
    <property type="component" value="Unassembled WGS sequence"/>
</dbReference>
<feature type="transmembrane region" description="Helical" evidence="6">
    <location>
        <begin position="321"/>
        <end position="342"/>
    </location>
</feature>
<name>A0A8H6RM98_9PEZI</name>
<dbReference type="GO" id="GO:0022857">
    <property type="term" value="F:transmembrane transporter activity"/>
    <property type="evidence" value="ECO:0007669"/>
    <property type="project" value="InterPro"/>
</dbReference>
<comment type="caution">
    <text evidence="8">The sequence shown here is derived from an EMBL/GenBank/DDBJ whole genome shotgun (WGS) entry which is preliminary data.</text>
</comment>
<dbReference type="PANTHER" id="PTHR23501">
    <property type="entry name" value="MAJOR FACILITATOR SUPERFAMILY"/>
    <property type="match status" value="1"/>
</dbReference>
<dbReference type="InterPro" id="IPR036259">
    <property type="entry name" value="MFS_trans_sf"/>
</dbReference>
<gene>
    <name evidence="8" type="ORF">HII31_05293</name>
</gene>
<accession>A0A8H6RM98</accession>
<evidence type="ECO:0000256" key="2">
    <source>
        <dbReference type="ARBA" id="ARBA00022692"/>
    </source>
</evidence>
<feature type="transmembrane region" description="Helical" evidence="6">
    <location>
        <begin position="280"/>
        <end position="301"/>
    </location>
</feature>
<dbReference type="AlphaFoldDB" id="A0A8H6RM98"/>
<feature type="transmembrane region" description="Helical" evidence="6">
    <location>
        <begin position="124"/>
        <end position="149"/>
    </location>
</feature>
<feature type="transmembrane region" description="Helical" evidence="6">
    <location>
        <begin position="495"/>
        <end position="515"/>
    </location>
</feature>
<proteinExistence type="predicted"/>
<evidence type="ECO:0000313" key="9">
    <source>
        <dbReference type="Proteomes" id="UP000660729"/>
    </source>
</evidence>
<feature type="transmembrane region" description="Helical" evidence="6">
    <location>
        <begin position="435"/>
        <end position="453"/>
    </location>
</feature>
<dbReference type="GO" id="GO:0005886">
    <property type="term" value="C:plasma membrane"/>
    <property type="evidence" value="ECO:0007669"/>
    <property type="project" value="TreeGrafter"/>
</dbReference>
<dbReference type="OrthoDB" id="10021397at2759"/>
<keyword evidence="3 6" id="KW-1133">Transmembrane helix</keyword>
<evidence type="ECO:0000256" key="4">
    <source>
        <dbReference type="ARBA" id="ARBA00023136"/>
    </source>
</evidence>
<feature type="domain" description="Major facilitator superfamily (MFS) profile" evidence="7">
    <location>
        <begin position="127"/>
        <end position="598"/>
    </location>
</feature>
<feature type="compositionally biased region" description="Polar residues" evidence="5">
    <location>
        <begin position="42"/>
        <end position="54"/>
    </location>
</feature>
<keyword evidence="4 6" id="KW-0472">Membrane</keyword>
<dbReference type="PANTHER" id="PTHR23501:SF198">
    <property type="entry name" value="AZOLE RESISTANCE PROTEIN 1-RELATED"/>
    <property type="match status" value="1"/>
</dbReference>
<dbReference type="Pfam" id="PF07690">
    <property type="entry name" value="MFS_1"/>
    <property type="match status" value="1"/>
</dbReference>
<dbReference type="PROSITE" id="PS50850">
    <property type="entry name" value="MFS"/>
    <property type="match status" value="1"/>
</dbReference>